<dbReference type="Proteomes" id="UP001417504">
    <property type="component" value="Unassembled WGS sequence"/>
</dbReference>
<evidence type="ECO:0000313" key="2">
    <source>
        <dbReference type="Proteomes" id="UP001417504"/>
    </source>
</evidence>
<protein>
    <submittedName>
        <fullName evidence="1">Uncharacterized protein</fullName>
    </submittedName>
</protein>
<sequence length="129" mass="15194">MGVKSHYNMHLKHLKHLFIANCPLLQCDGLDTIQDLVFLPKNVLRDNMHLKNLFIANCPHFYNAMDEDEVERRRQQEKGKDKVQWIDMYAKCGSLDDMSLFKMVAMGRRLGIDEPQLMKLMRAEIYPLQ</sequence>
<evidence type="ECO:0000313" key="1">
    <source>
        <dbReference type="EMBL" id="KAK9116590.1"/>
    </source>
</evidence>
<organism evidence="1 2">
    <name type="scientific">Stephania japonica</name>
    <dbReference type="NCBI Taxonomy" id="461633"/>
    <lineage>
        <taxon>Eukaryota</taxon>
        <taxon>Viridiplantae</taxon>
        <taxon>Streptophyta</taxon>
        <taxon>Embryophyta</taxon>
        <taxon>Tracheophyta</taxon>
        <taxon>Spermatophyta</taxon>
        <taxon>Magnoliopsida</taxon>
        <taxon>Ranunculales</taxon>
        <taxon>Menispermaceae</taxon>
        <taxon>Menispermoideae</taxon>
        <taxon>Cissampelideae</taxon>
        <taxon>Stephania</taxon>
    </lineage>
</organism>
<proteinExistence type="predicted"/>
<accession>A0AAP0NSY0</accession>
<name>A0AAP0NSY0_9MAGN</name>
<reference evidence="1 2" key="1">
    <citation type="submission" date="2024-01" db="EMBL/GenBank/DDBJ databases">
        <title>Genome assemblies of Stephania.</title>
        <authorList>
            <person name="Yang L."/>
        </authorList>
    </citation>
    <scope>NUCLEOTIDE SEQUENCE [LARGE SCALE GENOMIC DNA]</scope>
    <source>
        <strain evidence="1">QJT</strain>
        <tissue evidence="1">Leaf</tissue>
    </source>
</reference>
<dbReference type="EMBL" id="JBBNAE010000006">
    <property type="protein sequence ID" value="KAK9116590.1"/>
    <property type="molecule type" value="Genomic_DNA"/>
</dbReference>
<keyword evidence="2" id="KW-1185">Reference proteome</keyword>
<dbReference type="AlphaFoldDB" id="A0AAP0NSY0"/>
<gene>
    <name evidence="1" type="ORF">Sjap_015537</name>
</gene>
<comment type="caution">
    <text evidence="1">The sequence shown here is derived from an EMBL/GenBank/DDBJ whole genome shotgun (WGS) entry which is preliminary data.</text>
</comment>